<dbReference type="InterPro" id="IPR036388">
    <property type="entry name" value="WH-like_DNA-bd_sf"/>
</dbReference>
<dbReference type="InterPro" id="IPR001867">
    <property type="entry name" value="OmpR/PhoB-type_DNA-bd"/>
</dbReference>
<dbReference type="InterPro" id="IPR041664">
    <property type="entry name" value="AAA_16"/>
</dbReference>
<reference evidence="8" key="1">
    <citation type="journal article" date="2019" name="Int. J. Syst. Evol. Microbiol.">
        <title>The Global Catalogue of Microorganisms (GCM) 10K type strain sequencing project: providing services to taxonomists for standard genome sequencing and annotation.</title>
        <authorList>
            <consortium name="The Broad Institute Genomics Platform"/>
            <consortium name="The Broad Institute Genome Sequencing Center for Infectious Disease"/>
            <person name="Wu L."/>
            <person name="Ma J."/>
        </authorList>
    </citation>
    <scope>NUCLEOTIDE SEQUENCE [LARGE SCALE GENOMIC DNA]</scope>
    <source>
        <strain evidence="8">CGMCC 4.7683</strain>
    </source>
</reference>
<dbReference type="SMART" id="SM00862">
    <property type="entry name" value="Trans_reg_C"/>
    <property type="match status" value="1"/>
</dbReference>
<name>A0ABQ3LXS8_9PSEU</name>
<feature type="domain" description="OmpR/PhoB-type" evidence="6">
    <location>
        <begin position="1"/>
        <end position="79"/>
    </location>
</feature>
<sequence length="1014" mass="109779">MLGSAQRRTLLAVLALHANQVVTRPTLIDAIWGEEAPTSANGSIYTYVSSLRTALDPDRMRRESTEVLASSGSGYCLRVDSESIDVVRFENLRERARLCERGRDVPGTLAALDKALSLFRADPLDGLGGPFAATQRERLRELRLDVIERRARLMLDAGEHQKLLADLRPVAAEHPMREGLQSLHLLALYRCGRRQEALKVFEGLRTETIDELGIEPGADLTSRYEQIKADDPTLWRDVTHAPRTSVAARPTQGDRPSVFVGRGCELAVIQTAVRGIADGQGSSLWFEGELGIGKSALVSAGLEGATECTVATASADEVGQRPPLQLILDCLDIGMNSPEPRRREVARAIRQLTADEATVPTAVALIVDLVTGLSQERPMILVADDLQWADPASLEVWRLLAARCARLPLLLIGVSRRVSRRHRLHDIRAELARMGTRIEKVLPLPDEDVRDLLIGLNLTVPGPALLALARTAAGNPLFVRSIVQALDGTEPPEHGGTGACPAIPRAALETLNRRLGFLSAAASEVLRWAALLDRFFTRGDLAIAMGRPAEELDHVLDEVEDVGLVVRARGRMAFKHPVVREALYARTPTAIRVALHRQLAETLAGSGAPVERVASQLLSAPVPVDKWFCDWLAREVYTLAPRAPLSSMQLLHKVNSSGTVPAALREEFGIATARLTLWLERDLCAEVGQVAAQTKNADVVAEMRWLLAYSRLLRGDVAQATQVLEEALNDTDTPPAWRTVQEALLSRTRVGWWPVCTADSGAAGPRIPAQRATTGLGATSSYWTGHWDAPLAELTDRLSGGVTLARQTLGRPMALRQLSGVAAAISAHRGKVQDARAHLMSIWALAPAGEFGTDGTDFMLATNALLAEAEDRPTVAFGLLASMLEVEDEIVCPWMPGLVRLAVDLQEHDHAKLATLLCERTPGQEAAALRCRALLDDDPGAALTVAAALRSAGDRFGEAQAMEDAAVLSAKNGDEDGAGTALHAALSGYEDLGAVLDARRAKRRVETEIRRRYG</sequence>
<dbReference type="Proteomes" id="UP000635387">
    <property type="component" value="Unassembled WGS sequence"/>
</dbReference>
<evidence type="ECO:0000256" key="2">
    <source>
        <dbReference type="ARBA" id="ARBA00023015"/>
    </source>
</evidence>
<accession>A0ABQ3LXS8</accession>
<evidence type="ECO:0000256" key="4">
    <source>
        <dbReference type="ARBA" id="ARBA00023163"/>
    </source>
</evidence>
<dbReference type="PANTHER" id="PTHR35807">
    <property type="entry name" value="TRANSCRIPTIONAL REGULATOR REDD-RELATED"/>
    <property type="match status" value="1"/>
</dbReference>
<dbReference type="CDD" id="cd00383">
    <property type="entry name" value="trans_reg_C"/>
    <property type="match status" value="1"/>
</dbReference>
<dbReference type="InterPro" id="IPR011990">
    <property type="entry name" value="TPR-like_helical_dom_sf"/>
</dbReference>
<dbReference type="Pfam" id="PF13191">
    <property type="entry name" value="AAA_16"/>
    <property type="match status" value="1"/>
</dbReference>
<dbReference type="Pfam" id="PF03704">
    <property type="entry name" value="BTAD"/>
    <property type="match status" value="1"/>
</dbReference>
<evidence type="ECO:0000256" key="3">
    <source>
        <dbReference type="ARBA" id="ARBA00023125"/>
    </source>
</evidence>
<dbReference type="InterPro" id="IPR016032">
    <property type="entry name" value="Sig_transdc_resp-reg_C-effctor"/>
</dbReference>
<dbReference type="CDD" id="cd15831">
    <property type="entry name" value="BTAD"/>
    <property type="match status" value="1"/>
</dbReference>
<evidence type="ECO:0000313" key="7">
    <source>
        <dbReference type="EMBL" id="GHH28459.1"/>
    </source>
</evidence>
<dbReference type="InterPro" id="IPR027417">
    <property type="entry name" value="P-loop_NTPase"/>
</dbReference>
<dbReference type="Pfam" id="PF00486">
    <property type="entry name" value="Trans_reg_C"/>
    <property type="match status" value="1"/>
</dbReference>
<keyword evidence="2" id="KW-0805">Transcription regulation</keyword>
<evidence type="ECO:0000256" key="1">
    <source>
        <dbReference type="ARBA" id="ARBA00005820"/>
    </source>
</evidence>
<dbReference type="SUPFAM" id="SSF52540">
    <property type="entry name" value="P-loop containing nucleoside triphosphate hydrolases"/>
    <property type="match status" value="1"/>
</dbReference>
<dbReference type="EMBL" id="BNAY01000007">
    <property type="protein sequence ID" value="GHH28459.1"/>
    <property type="molecule type" value="Genomic_DNA"/>
</dbReference>
<dbReference type="SUPFAM" id="SSF48452">
    <property type="entry name" value="TPR-like"/>
    <property type="match status" value="1"/>
</dbReference>
<proteinExistence type="inferred from homology"/>
<keyword evidence="4" id="KW-0804">Transcription</keyword>
<keyword evidence="3 5" id="KW-0238">DNA-binding</keyword>
<protein>
    <submittedName>
        <fullName evidence="7">SARP family transcriptional regulator</fullName>
    </submittedName>
</protein>
<dbReference type="Gene3D" id="1.25.40.10">
    <property type="entry name" value="Tetratricopeptide repeat domain"/>
    <property type="match status" value="1"/>
</dbReference>
<dbReference type="Gene3D" id="1.10.10.10">
    <property type="entry name" value="Winged helix-like DNA-binding domain superfamily/Winged helix DNA-binding domain"/>
    <property type="match status" value="1"/>
</dbReference>
<gene>
    <name evidence="7" type="ORF">GCM10017790_59330</name>
</gene>
<evidence type="ECO:0000313" key="8">
    <source>
        <dbReference type="Proteomes" id="UP000635387"/>
    </source>
</evidence>
<dbReference type="SUPFAM" id="SSF46894">
    <property type="entry name" value="C-terminal effector domain of the bipartite response regulators"/>
    <property type="match status" value="1"/>
</dbReference>
<feature type="DNA-binding region" description="OmpR/PhoB-type" evidence="5">
    <location>
        <begin position="1"/>
        <end position="79"/>
    </location>
</feature>
<dbReference type="PANTHER" id="PTHR35807:SF1">
    <property type="entry name" value="TRANSCRIPTIONAL REGULATOR REDD"/>
    <property type="match status" value="1"/>
</dbReference>
<dbReference type="SMART" id="SM01043">
    <property type="entry name" value="BTAD"/>
    <property type="match status" value="1"/>
</dbReference>
<organism evidence="7 8">
    <name type="scientific">Amycolatopsis oliviviridis</name>
    <dbReference type="NCBI Taxonomy" id="1471590"/>
    <lineage>
        <taxon>Bacteria</taxon>
        <taxon>Bacillati</taxon>
        <taxon>Actinomycetota</taxon>
        <taxon>Actinomycetes</taxon>
        <taxon>Pseudonocardiales</taxon>
        <taxon>Pseudonocardiaceae</taxon>
        <taxon>Amycolatopsis</taxon>
    </lineage>
</organism>
<evidence type="ECO:0000259" key="6">
    <source>
        <dbReference type="PROSITE" id="PS51755"/>
    </source>
</evidence>
<keyword evidence="8" id="KW-1185">Reference proteome</keyword>
<dbReference type="PROSITE" id="PS51755">
    <property type="entry name" value="OMPR_PHOB"/>
    <property type="match status" value="1"/>
</dbReference>
<dbReference type="InterPro" id="IPR051677">
    <property type="entry name" value="AfsR-DnrI-RedD_regulator"/>
</dbReference>
<dbReference type="InterPro" id="IPR005158">
    <property type="entry name" value="BTAD"/>
</dbReference>
<comment type="similarity">
    <text evidence="1">Belongs to the AfsR/DnrI/RedD regulatory family.</text>
</comment>
<comment type="caution">
    <text evidence="7">The sequence shown here is derived from an EMBL/GenBank/DDBJ whole genome shotgun (WGS) entry which is preliminary data.</text>
</comment>
<evidence type="ECO:0000256" key="5">
    <source>
        <dbReference type="PROSITE-ProRule" id="PRU01091"/>
    </source>
</evidence>